<organism evidence="1 2">
    <name type="scientific">Mycena alexandri</name>
    <dbReference type="NCBI Taxonomy" id="1745969"/>
    <lineage>
        <taxon>Eukaryota</taxon>
        <taxon>Fungi</taxon>
        <taxon>Dikarya</taxon>
        <taxon>Basidiomycota</taxon>
        <taxon>Agaricomycotina</taxon>
        <taxon>Agaricomycetes</taxon>
        <taxon>Agaricomycetidae</taxon>
        <taxon>Agaricales</taxon>
        <taxon>Marasmiineae</taxon>
        <taxon>Mycenaceae</taxon>
        <taxon>Mycena</taxon>
    </lineage>
</organism>
<feature type="non-terminal residue" evidence="1">
    <location>
        <position position="174"/>
    </location>
</feature>
<feature type="non-terminal residue" evidence="1">
    <location>
        <position position="1"/>
    </location>
</feature>
<proteinExistence type="predicted"/>
<evidence type="ECO:0000313" key="1">
    <source>
        <dbReference type="EMBL" id="KAJ7019122.1"/>
    </source>
</evidence>
<comment type="caution">
    <text evidence="1">The sequence shown here is derived from an EMBL/GenBank/DDBJ whole genome shotgun (WGS) entry which is preliminary data.</text>
</comment>
<dbReference type="EMBL" id="JARJCM010000306">
    <property type="protein sequence ID" value="KAJ7019122.1"/>
    <property type="molecule type" value="Genomic_DNA"/>
</dbReference>
<evidence type="ECO:0000313" key="2">
    <source>
        <dbReference type="Proteomes" id="UP001218188"/>
    </source>
</evidence>
<reference evidence="1" key="1">
    <citation type="submission" date="2023-03" db="EMBL/GenBank/DDBJ databases">
        <title>Massive genome expansion in bonnet fungi (Mycena s.s.) driven by repeated elements and novel gene families across ecological guilds.</title>
        <authorList>
            <consortium name="Lawrence Berkeley National Laboratory"/>
            <person name="Harder C.B."/>
            <person name="Miyauchi S."/>
            <person name="Viragh M."/>
            <person name="Kuo A."/>
            <person name="Thoen E."/>
            <person name="Andreopoulos B."/>
            <person name="Lu D."/>
            <person name="Skrede I."/>
            <person name="Drula E."/>
            <person name="Henrissat B."/>
            <person name="Morin E."/>
            <person name="Kohler A."/>
            <person name="Barry K."/>
            <person name="LaButti K."/>
            <person name="Morin E."/>
            <person name="Salamov A."/>
            <person name="Lipzen A."/>
            <person name="Mereny Z."/>
            <person name="Hegedus B."/>
            <person name="Baldrian P."/>
            <person name="Stursova M."/>
            <person name="Weitz H."/>
            <person name="Taylor A."/>
            <person name="Grigoriev I.V."/>
            <person name="Nagy L.G."/>
            <person name="Martin F."/>
            <person name="Kauserud H."/>
        </authorList>
    </citation>
    <scope>NUCLEOTIDE SEQUENCE</scope>
    <source>
        <strain evidence="1">CBHHK200</strain>
    </source>
</reference>
<accession>A0AAD6S538</accession>
<sequence length="174" mass="20114">AWVDGCDQLKIPIKSNEATKYVTQYRARKNQKTGTAPTPQGGKRSAFSQEAFVNAIVDFVVGDDQSINVIENEQLRAIFLMLRSKLKDSDIPHRTKLRKRIIEIWDEHLDTLQDELGVEHLATAFMHIINRIKITHKIGWITLDNASNNDTFMVFLEAELTRLKIPFLRNERRI</sequence>
<dbReference type="AlphaFoldDB" id="A0AAD6S538"/>
<protein>
    <submittedName>
        <fullName evidence="1">Uncharacterized protein</fullName>
    </submittedName>
</protein>
<keyword evidence="2" id="KW-1185">Reference proteome</keyword>
<gene>
    <name evidence="1" type="ORF">C8F04DRAFT_921005</name>
</gene>
<name>A0AAD6S538_9AGAR</name>
<dbReference type="Proteomes" id="UP001218188">
    <property type="component" value="Unassembled WGS sequence"/>
</dbReference>